<gene>
    <name evidence="1" type="ORF">O181_003110</name>
</gene>
<evidence type="ECO:0000313" key="1">
    <source>
        <dbReference type="EMBL" id="MBW0463395.1"/>
    </source>
</evidence>
<dbReference type="Proteomes" id="UP000765509">
    <property type="component" value="Unassembled WGS sequence"/>
</dbReference>
<reference evidence="1" key="1">
    <citation type="submission" date="2021-03" db="EMBL/GenBank/DDBJ databases">
        <title>Draft genome sequence of rust myrtle Austropuccinia psidii MF-1, a brazilian biotype.</title>
        <authorList>
            <person name="Quecine M.C."/>
            <person name="Pachon D.M.R."/>
            <person name="Bonatelli M.L."/>
            <person name="Correr F.H."/>
            <person name="Franceschini L.M."/>
            <person name="Leite T.F."/>
            <person name="Margarido G.R.A."/>
            <person name="Almeida C.A."/>
            <person name="Ferrarezi J.A."/>
            <person name="Labate C.A."/>
        </authorList>
    </citation>
    <scope>NUCLEOTIDE SEQUENCE</scope>
    <source>
        <strain evidence="1">MF-1</strain>
    </source>
</reference>
<keyword evidence="2" id="KW-1185">Reference proteome</keyword>
<protein>
    <submittedName>
        <fullName evidence="1">Uncharacterized protein</fullName>
    </submittedName>
</protein>
<organism evidence="1 2">
    <name type="scientific">Austropuccinia psidii MF-1</name>
    <dbReference type="NCBI Taxonomy" id="1389203"/>
    <lineage>
        <taxon>Eukaryota</taxon>
        <taxon>Fungi</taxon>
        <taxon>Dikarya</taxon>
        <taxon>Basidiomycota</taxon>
        <taxon>Pucciniomycotina</taxon>
        <taxon>Pucciniomycetes</taxon>
        <taxon>Pucciniales</taxon>
        <taxon>Sphaerophragmiaceae</taxon>
        <taxon>Austropuccinia</taxon>
    </lineage>
</organism>
<dbReference type="EMBL" id="AVOT02000541">
    <property type="protein sequence ID" value="MBW0463395.1"/>
    <property type="molecule type" value="Genomic_DNA"/>
</dbReference>
<comment type="caution">
    <text evidence="1">The sequence shown here is derived from an EMBL/GenBank/DDBJ whole genome shotgun (WGS) entry which is preliminary data.</text>
</comment>
<proteinExistence type="predicted"/>
<dbReference type="AlphaFoldDB" id="A0A9Q3BEB5"/>
<accession>A0A9Q3BEB5</accession>
<evidence type="ECO:0000313" key="2">
    <source>
        <dbReference type="Proteomes" id="UP000765509"/>
    </source>
</evidence>
<dbReference type="OrthoDB" id="2507294at2759"/>
<sequence length="139" mass="15931">MCGRTYHLANSFIKKTQINEFKVIEQVQCAEEKEESDKDSEIYDDTPAKDFPIENNTSFFEVTEVHTNLPQYSEDCYSLINILEARICKTKTARGKSYTSGESCITSIMMNYVESKINLDTSAFCTCVGKDYLQIIYPQ</sequence>
<name>A0A9Q3BEB5_9BASI</name>